<evidence type="ECO:0000313" key="13">
    <source>
        <dbReference type="Proteomes" id="UP000595278"/>
    </source>
</evidence>
<evidence type="ECO:0000256" key="5">
    <source>
        <dbReference type="ARBA" id="ARBA00022692"/>
    </source>
</evidence>
<reference evidence="12 13" key="1">
    <citation type="submission" date="2021-01" db="EMBL/GenBank/DDBJ databases">
        <title>Entomomonas sp. F2A isolated from a house cricket (Acheta domesticus).</title>
        <authorList>
            <person name="Spergser J."/>
            <person name="Busse H.-J."/>
        </authorList>
    </citation>
    <scope>NUCLEOTIDE SEQUENCE [LARGE SCALE GENOMIC DNA]</scope>
    <source>
        <strain evidence="12 13">F2A</strain>
    </source>
</reference>
<feature type="transmembrane region" description="Helical" evidence="10">
    <location>
        <begin position="228"/>
        <end position="248"/>
    </location>
</feature>
<dbReference type="EMBL" id="CP067393">
    <property type="protein sequence ID" value="QQP86653.1"/>
    <property type="molecule type" value="Genomic_DNA"/>
</dbReference>
<dbReference type="SUPFAM" id="SSF141868">
    <property type="entry name" value="EAL domain-like"/>
    <property type="match status" value="1"/>
</dbReference>
<evidence type="ECO:0000256" key="10">
    <source>
        <dbReference type="SAM" id="Phobius"/>
    </source>
</evidence>
<dbReference type="Pfam" id="PF00563">
    <property type="entry name" value="EAL"/>
    <property type="match status" value="1"/>
</dbReference>
<keyword evidence="7 10" id="KW-1133">Transmembrane helix</keyword>
<dbReference type="SMART" id="SM00052">
    <property type="entry name" value="EAL"/>
    <property type="match status" value="1"/>
</dbReference>
<dbReference type="AlphaFoldDB" id="A0A974NHC3"/>
<sequence>MKLYLTIWNIRVSHFSISVLITLLPILIVLILLYFHTVSKLQNQALNASTESVKVLNQLFTDIDQINSTLLTSTNESCEILKPKLLKYTVTHTFIRTVNLTKDNVIYCSSYPKKNYTPISPEKNKKIKLLNKSTITPDKSFLYYHKEKGELGVLITIDGSYISYLLGSNKRAFFVIDDNWLNYKAIVTTNPKIKKSHDLIETKSTQYPFKVVSVLPFSNYLQYMFDRYFLFLLLFLFIMVNIGIQIYIRLPVYDIVNAMHNKQFIPYYQLIKSSDSENWHGVEVLTRWQHPKKGLILPCQFIPALEKSKFIIPFTLNLLEQVKKDFTNCLSLIPKGFHVAINISPKHLQTIKLALDCEEFLRSFPEEHITLVLELTERDIAEPTATTYNLFELLHELKVLISIDDFGTGHSSLSYLNKFKVDILKIDKSFISSLENNPSSQYITKSIIELANNLKVDIIAEGVENHQQKEYLIQHGVKYLQGFLYSKPAPISEIYSVLTQHNSTYSIH</sequence>
<dbReference type="RefSeq" id="WP_201094929.1">
    <property type="nucleotide sequence ID" value="NZ_CP067393.1"/>
</dbReference>
<proteinExistence type="predicted"/>
<feature type="domain" description="EAL" evidence="11">
    <location>
        <begin position="248"/>
        <end position="502"/>
    </location>
</feature>
<name>A0A974NHC3_9GAMM</name>
<dbReference type="InterPro" id="IPR001633">
    <property type="entry name" value="EAL_dom"/>
</dbReference>
<dbReference type="EC" id="3.1.4.52" evidence="2"/>
<dbReference type="GO" id="GO:0005886">
    <property type="term" value="C:plasma membrane"/>
    <property type="evidence" value="ECO:0007669"/>
    <property type="project" value="UniProtKB-SubCell"/>
</dbReference>
<dbReference type="PANTHER" id="PTHR33121">
    <property type="entry name" value="CYCLIC DI-GMP PHOSPHODIESTERASE PDEF"/>
    <property type="match status" value="1"/>
</dbReference>
<dbReference type="InterPro" id="IPR035919">
    <property type="entry name" value="EAL_sf"/>
</dbReference>
<evidence type="ECO:0000256" key="6">
    <source>
        <dbReference type="ARBA" id="ARBA00022801"/>
    </source>
</evidence>
<dbReference type="InterPro" id="IPR050706">
    <property type="entry name" value="Cyclic-di-GMP_PDE-like"/>
</dbReference>
<keyword evidence="3" id="KW-1003">Cell membrane</keyword>
<keyword evidence="6" id="KW-0378">Hydrolase</keyword>
<feature type="transmembrane region" description="Helical" evidence="10">
    <location>
        <begin position="12"/>
        <end position="35"/>
    </location>
</feature>
<evidence type="ECO:0000256" key="9">
    <source>
        <dbReference type="ARBA" id="ARBA00034290"/>
    </source>
</evidence>
<evidence type="ECO:0000256" key="1">
    <source>
        <dbReference type="ARBA" id="ARBA00004651"/>
    </source>
</evidence>
<keyword evidence="8 10" id="KW-0472">Membrane</keyword>
<evidence type="ECO:0000259" key="11">
    <source>
        <dbReference type="PROSITE" id="PS50883"/>
    </source>
</evidence>
<comment type="catalytic activity">
    <reaction evidence="9">
        <text>3',3'-c-di-GMP + H2O = 5'-phosphoguanylyl(3'-&gt;5')guanosine + H(+)</text>
        <dbReference type="Rhea" id="RHEA:24902"/>
        <dbReference type="ChEBI" id="CHEBI:15377"/>
        <dbReference type="ChEBI" id="CHEBI:15378"/>
        <dbReference type="ChEBI" id="CHEBI:58754"/>
        <dbReference type="ChEBI" id="CHEBI:58805"/>
        <dbReference type="EC" id="3.1.4.52"/>
    </reaction>
</comment>
<dbReference type="Gene3D" id="3.20.20.450">
    <property type="entry name" value="EAL domain"/>
    <property type="match status" value="1"/>
</dbReference>
<gene>
    <name evidence="12" type="ORF">JHT90_05280</name>
</gene>
<evidence type="ECO:0000256" key="7">
    <source>
        <dbReference type="ARBA" id="ARBA00022989"/>
    </source>
</evidence>
<protein>
    <recommendedName>
        <fullName evidence="2">cyclic-guanylate-specific phosphodiesterase</fullName>
        <ecNumber evidence="2">3.1.4.52</ecNumber>
    </recommendedName>
</protein>
<evidence type="ECO:0000256" key="2">
    <source>
        <dbReference type="ARBA" id="ARBA00012282"/>
    </source>
</evidence>
<dbReference type="KEGG" id="eaz:JHT90_05280"/>
<accession>A0A974NHC3</accession>
<dbReference type="InterPro" id="IPR024744">
    <property type="entry name" value="CSS-motif_dom"/>
</dbReference>
<dbReference type="GO" id="GO:0071111">
    <property type="term" value="F:cyclic-guanylate-specific phosphodiesterase activity"/>
    <property type="evidence" value="ECO:0007669"/>
    <property type="project" value="UniProtKB-EC"/>
</dbReference>
<dbReference type="PANTHER" id="PTHR33121:SF80">
    <property type="entry name" value="CYCLIC DI-GMP PHOSPHODIESTERASE PDEL"/>
    <property type="match status" value="1"/>
</dbReference>
<dbReference type="CDD" id="cd01948">
    <property type="entry name" value="EAL"/>
    <property type="match status" value="1"/>
</dbReference>
<keyword evidence="5 10" id="KW-0812">Transmembrane</keyword>
<evidence type="ECO:0000256" key="3">
    <source>
        <dbReference type="ARBA" id="ARBA00022475"/>
    </source>
</evidence>
<comment type="subcellular location">
    <subcellularLocation>
        <location evidence="1">Cell membrane</location>
        <topology evidence="1">Multi-pass membrane protein</topology>
    </subcellularLocation>
</comment>
<organism evidence="12 13">
    <name type="scientific">Entomomonas asaccharolytica</name>
    <dbReference type="NCBI Taxonomy" id="2785331"/>
    <lineage>
        <taxon>Bacteria</taxon>
        <taxon>Pseudomonadati</taxon>
        <taxon>Pseudomonadota</taxon>
        <taxon>Gammaproteobacteria</taxon>
        <taxon>Pseudomonadales</taxon>
        <taxon>Pseudomonadaceae</taxon>
        <taxon>Entomomonas</taxon>
    </lineage>
</organism>
<evidence type="ECO:0000313" key="12">
    <source>
        <dbReference type="EMBL" id="QQP86653.1"/>
    </source>
</evidence>
<evidence type="ECO:0000256" key="8">
    <source>
        <dbReference type="ARBA" id="ARBA00023136"/>
    </source>
</evidence>
<dbReference type="Pfam" id="PF12792">
    <property type="entry name" value="CSS-motif"/>
    <property type="match status" value="1"/>
</dbReference>
<evidence type="ECO:0000256" key="4">
    <source>
        <dbReference type="ARBA" id="ARBA00022636"/>
    </source>
</evidence>
<dbReference type="Proteomes" id="UP000595278">
    <property type="component" value="Chromosome"/>
</dbReference>
<dbReference type="PROSITE" id="PS50883">
    <property type="entry name" value="EAL"/>
    <property type="match status" value="1"/>
</dbReference>
<keyword evidence="4" id="KW-0973">c-di-GMP</keyword>
<keyword evidence="13" id="KW-1185">Reference proteome</keyword>